<dbReference type="CDD" id="cd02440">
    <property type="entry name" value="AdoMet_MTases"/>
    <property type="match status" value="1"/>
</dbReference>
<keyword evidence="4" id="KW-0808">Transferase</keyword>
<dbReference type="Proteomes" id="UP000198736">
    <property type="component" value="Unassembled WGS sequence"/>
</dbReference>
<feature type="domain" description="Glycosyltransferase 2-like" evidence="2">
    <location>
        <begin position="1604"/>
        <end position="1776"/>
    </location>
</feature>
<evidence type="ECO:0000313" key="4">
    <source>
        <dbReference type="EMBL" id="CUS31527.1"/>
    </source>
</evidence>
<feature type="domain" description="Glycosyl transferase family 1" evidence="1">
    <location>
        <begin position="867"/>
        <end position="1025"/>
    </location>
</feature>
<feature type="domain" description="Glycosyltransferase 2-like" evidence="2">
    <location>
        <begin position="1345"/>
        <end position="1455"/>
    </location>
</feature>
<dbReference type="PANTHER" id="PTHR43179:SF7">
    <property type="entry name" value="RHAMNOSYLTRANSFERASE WBBL"/>
    <property type="match status" value="1"/>
</dbReference>
<accession>A0A0S4L1V0</accession>
<dbReference type="Pfam" id="PF13524">
    <property type="entry name" value="Glyco_trans_1_2"/>
    <property type="match status" value="1"/>
</dbReference>
<dbReference type="InterPro" id="IPR029063">
    <property type="entry name" value="SAM-dependent_MTases_sf"/>
</dbReference>
<name>A0A0S4L1V0_9BACT</name>
<dbReference type="Gene3D" id="1.25.40.10">
    <property type="entry name" value="Tetratricopeptide repeat domain"/>
    <property type="match status" value="1"/>
</dbReference>
<dbReference type="RefSeq" id="WP_090893756.1">
    <property type="nucleotide sequence ID" value="NZ_CZPZ01000001.1"/>
</dbReference>
<dbReference type="InterPro" id="IPR001173">
    <property type="entry name" value="Glyco_trans_2-like"/>
</dbReference>
<dbReference type="InterPro" id="IPR029044">
    <property type="entry name" value="Nucleotide-diphossugar_trans"/>
</dbReference>
<dbReference type="PANTHER" id="PTHR43179">
    <property type="entry name" value="RHAMNOSYLTRANSFERASE WBBL"/>
    <property type="match status" value="1"/>
</dbReference>
<dbReference type="Gene3D" id="3.40.50.2000">
    <property type="entry name" value="Glycogen Phosphorylase B"/>
    <property type="match status" value="3"/>
</dbReference>
<dbReference type="InterPro" id="IPR011990">
    <property type="entry name" value="TPR-like_helical_dom_sf"/>
</dbReference>
<dbReference type="InterPro" id="IPR001296">
    <property type="entry name" value="Glyco_trans_1"/>
</dbReference>
<dbReference type="Gene3D" id="3.90.550.10">
    <property type="entry name" value="Spore Coat Polysaccharide Biosynthesis Protein SpsA, Chain A"/>
    <property type="match status" value="2"/>
</dbReference>
<dbReference type="GO" id="GO:0050510">
    <property type="term" value="F:N-acetylgalactosaminyl-proteoglycan 3-beta-glucuronosyltransferase activity"/>
    <property type="evidence" value="ECO:0007669"/>
    <property type="project" value="UniProtKB-EC"/>
</dbReference>
<keyword evidence="5" id="KW-1185">Reference proteome</keyword>
<dbReference type="EMBL" id="CZPZ01000001">
    <property type="protein sequence ID" value="CUS31527.1"/>
    <property type="molecule type" value="Genomic_DNA"/>
</dbReference>
<dbReference type="CDD" id="cd04186">
    <property type="entry name" value="GT_2_like_c"/>
    <property type="match status" value="1"/>
</dbReference>
<dbReference type="SUPFAM" id="SSF53756">
    <property type="entry name" value="UDP-Glycosyltransferase/glycogen phosphorylase"/>
    <property type="match status" value="2"/>
</dbReference>
<dbReference type="Pfam" id="PF00535">
    <property type="entry name" value="Glycos_transf_2"/>
    <property type="match status" value="2"/>
</dbReference>
<dbReference type="SUPFAM" id="SSF53335">
    <property type="entry name" value="S-adenosyl-L-methionine-dependent methyltransferases"/>
    <property type="match status" value="1"/>
</dbReference>
<dbReference type="InterPro" id="IPR055259">
    <property type="entry name" value="YkvP/CgeB_Glyco_trans-like"/>
</dbReference>
<dbReference type="STRING" id="1742973.COMA2_10156"/>
<dbReference type="Pfam" id="PF00534">
    <property type="entry name" value="Glycos_transf_1"/>
    <property type="match status" value="1"/>
</dbReference>
<organism evidence="4 5">
    <name type="scientific">Candidatus Nitrospira nitrificans</name>
    <dbReference type="NCBI Taxonomy" id="1742973"/>
    <lineage>
        <taxon>Bacteria</taxon>
        <taxon>Pseudomonadati</taxon>
        <taxon>Nitrospirota</taxon>
        <taxon>Nitrospiria</taxon>
        <taxon>Nitrospirales</taxon>
        <taxon>Nitrospiraceae</taxon>
        <taxon>Nitrospira</taxon>
    </lineage>
</organism>
<dbReference type="EC" id="2.4.1.226" evidence="4"/>
<dbReference type="SUPFAM" id="SSF48452">
    <property type="entry name" value="TPR-like"/>
    <property type="match status" value="1"/>
</dbReference>
<evidence type="ECO:0000259" key="1">
    <source>
        <dbReference type="Pfam" id="PF00534"/>
    </source>
</evidence>
<evidence type="ECO:0000259" key="3">
    <source>
        <dbReference type="Pfam" id="PF13524"/>
    </source>
</evidence>
<dbReference type="Pfam" id="PF13489">
    <property type="entry name" value="Methyltransf_23"/>
    <property type="match status" value="1"/>
</dbReference>
<sequence length="2139" mass="240061">MNHRSSPQILLLQLEFPTWTQARAWTYPACFGVAEGLRAAGATCTTIPLFANTSLSPDRWLEQARAVTGCRRFDQVWVWLVHSPLTAPVLEWISGLTPVRVGIVMESLTYDETDYAWAGHLRTRMQTVAEQSRAFTHVLVPDERDTEPLARRAGIRSLWWPTMVPERFIVPAESEPRFSTGVFHGHPYGPRRTWLEHERLRAHMTFVGPGMPQSQYQTSFDQLQAAALKRVADPAPMTGQRMADYVAMLQEVREGEFREWMAQLPQWAAIVNLPSLAKFYGGRVYEGMAAGRPVLTYQVAGRPLNNSLFIEGEEILCFSPNDAVSLDACLERVLNDRALAGRIAANARRKMQRYHTSERRLADTLRWIESGEQPDYGIAQSSESRGGAVPIPRPAGMMESKTTVFVLTVDDPVFSSCKAALDAQRGTRFGLEIIRNVCPFSAAAQRMITDCRTDYFIQVDEDMILQPDAVASMEAVMAAAPDDVGMICFHLFDDDRDLPIQGVKIYRTALMRSLAFQDVKASEMDLLEQMGRRGIHWILHPDVKGRHGTAYTVDSIYRRYKTMYEKDVRQWNVLTSDIRRKADAYRQSGDPLQLFALLGAAHGIINAPLAADREKDARVYGLHELDVFRRLLLTDPPLTQPYSAARQALPVHGPIPIEQVKWKGERDRHSTPMVADRVTKKQNGAPTKSALIVTPHFWPSIGGVERVAEELGVGLVGRGYRVDIATYPNPDRHLTTHRGLSIMTLSPHDRQEGTIHVCALEVERLISLGEYDACVMVGAPVNGLFYGAMTGLLPKKTRLIFQPTLNKQICDLLPGMKQATDLVVRLAARAHHLVVLSEQGCDASFFSQHGLKTIYLPNGVPAQQSHTEFRKEYGIAPDAFVVLHVANLYPVKNHVGLLEVFASVPQGAKLVLVGHQTDDVEYVARVRRVLAGRPEVLSIPGLSSEGVAAAMRAADVLVVPSHAEASPLCILEAMSHRLPWMATPECDAAQEHAGGVVIPLVDFRRAVELLMREPALSRALGEAGYAHWDACRQWAAVLEGWIELIETGHMTRSYRMPPDLVERTTAQRKAFARRLGRVEPEFGGPPIRDAAKQANGVVMNSDAFYVNLFVNAPAWSTPHPNADEAARWSKIAAFLEYILRRVRRQEPNKRLRMLDIGCGRGWLTQLATMYGTCEGVEPVAGVVEHARALFPHLRFEAGMAESVLSRPDFAPYDVVLTSEVIEHVPHGQKEQFLAQLAQLLKPEGYLILTTPRGEMWERWKTIAPPNQPVEDWVTEEQLRALLTSEGFAELGLERIHVEVPNLRYIPAPTPADARSMNLIPIYQVWACQRTADSAPIPFTRIPKVSVIVPTYNRPERLKTALASLVAQTYQDFEIIVVNDAGCEVESVVATCADRSRITTICHDRNRGLAAARNSGLRAAKGAYVAYLDDDDRYLPNHLETLVAYLDRHECRIAYTDAWRVHERQIDGRYVEIARDVPYSNEFSPADLLVSNYFPVLCVMHARQCLDEVGGFDESLFAHEDWDLWIRMATRFPFKHLPVTTAEFTWRDDGSSMTSATRETYRRTTEIIYRKYAPYAELIAGVRESQQRHLRRFHADASEKSYVCSIIMPVWNRLELTKDCLTALARIKDQPEYEVLVVDNGSTDGTKEFLAELNGDVQIIRNEKNEGFAKACNQGARAARGRYLVFLNNDTIPQPGWLSSLVSEAEAQSEVGIVGSKLLYPDGTVQHAGVVRDLEQRLPYHFCKSFPGDHPAVNQRREFQIVTAACLLIRRSLFEEVGGFDEGYVNGFEDADLCLKVRERGYAVVYQPRSVVLHLESQTAGRKIHDDANAMRFLERWEGQWWAADEDLHFYVGGCKLQRIFRNGQLGGDIVPLEDVKDGAVWAHVAAAQTAALKQDWESVKRELRSADDWPNDQFVLSWGAKVAERLQEPISRTKFLSRYLELVEAPAERLALIRTLLEQKNVPGAEEQLRILLSSSPSHAEGQLLNGVLCMQREQYEAAETAFDSALRGGANRKKCLMGMGMASLGRAYTQGAWERFLQVLEEYPDDAEAVHWLLRAGTAQNRWDEVSRYLRKYLLRNPADLAVRFALAGVLVRGEEIEAAQKEYDILRALAPTYDGLSELGQAISRKQAVSTMEAAHS</sequence>
<dbReference type="CDD" id="cd03801">
    <property type="entry name" value="GT4_PimA-like"/>
    <property type="match status" value="1"/>
</dbReference>
<feature type="domain" description="Spore protein YkvP/CgeB glycosyl transferase-like" evidence="3">
    <location>
        <begin position="272"/>
        <end position="365"/>
    </location>
</feature>
<reference evidence="5" key="1">
    <citation type="submission" date="2015-10" db="EMBL/GenBank/DDBJ databases">
        <authorList>
            <person name="Luecker S."/>
            <person name="Luecker S."/>
        </authorList>
    </citation>
    <scope>NUCLEOTIDE SEQUENCE [LARGE SCALE GENOMIC DNA]</scope>
</reference>
<dbReference type="Gene3D" id="3.40.50.150">
    <property type="entry name" value="Vaccinia Virus protein VP39"/>
    <property type="match status" value="1"/>
</dbReference>
<dbReference type="OrthoDB" id="9179784at2"/>
<dbReference type="SUPFAM" id="SSF53448">
    <property type="entry name" value="Nucleotide-diphospho-sugar transferases"/>
    <property type="match status" value="3"/>
</dbReference>
<keyword evidence="4" id="KW-0328">Glycosyltransferase</keyword>
<gene>
    <name evidence="4" type="ORF">COMA2_10156</name>
</gene>
<proteinExistence type="predicted"/>
<evidence type="ECO:0000313" key="5">
    <source>
        <dbReference type="Proteomes" id="UP000198736"/>
    </source>
</evidence>
<evidence type="ECO:0000259" key="2">
    <source>
        <dbReference type="Pfam" id="PF00535"/>
    </source>
</evidence>
<protein>
    <submittedName>
        <fullName evidence="4">Putative N-acetylgalactosaminyl-proteoglycan 3-beta-glucuronosyltransferase</fullName>
        <ecNumber evidence="4">2.4.1.226</ecNumber>
    </submittedName>
</protein>